<evidence type="ECO:0000313" key="2">
    <source>
        <dbReference type="EMBL" id="OEE36154.1"/>
    </source>
</evidence>
<sequence>MLDQVLQLPPIVQGALGSALFAVVLWILKSAGTVVLEKVTFFDRKMKIHNINTQLLRCKALKNGDPSLITFALIGLIYLALANVIKAIVCLLVGYILSSRIAIFTDISVMFSLYFLLQALICVSDNKDGPDYDQKITELEDKLEELEVSQK</sequence>
<reference evidence="2 3" key="1">
    <citation type="journal article" date="2012" name="Science">
        <title>Ecological populations of bacteria act as socially cohesive units of antibiotic production and resistance.</title>
        <authorList>
            <person name="Cordero O.X."/>
            <person name="Wildschutte H."/>
            <person name="Kirkup B."/>
            <person name="Proehl S."/>
            <person name="Ngo L."/>
            <person name="Hussain F."/>
            <person name="Le Roux F."/>
            <person name="Mincer T."/>
            <person name="Polz M.F."/>
        </authorList>
    </citation>
    <scope>NUCLEOTIDE SEQUENCE [LARGE SCALE GENOMIC DNA]</scope>
    <source>
        <strain evidence="2 3">FS-238</strain>
    </source>
</reference>
<gene>
    <name evidence="2" type="ORF">A1QS_16520</name>
</gene>
<dbReference type="Proteomes" id="UP000094808">
    <property type="component" value="Unassembled WGS sequence"/>
</dbReference>
<feature type="transmembrane region" description="Helical" evidence="1">
    <location>
        <begin position="12"/>
        <end position="36"/>
    </location>
</feature>
<name>A0A853R662_9VIBR</name>
<keyword evidence="3" id="KW-1185">Reference proteome</keyword>
<proteinExistence type="predicted"/>
<comment type="caution">
    <text evidence="2">The sequence shown here is derived from an EMBL/GenBank/DDBJ whole genome shotgun (WGS) entry which is preliminary data.</text>
</comment>
<organism evidence="2 3">
    <name type="scientific">Vibrio ordalii FS-238</name>
    <dbReference type="NCBI Taxonomy" id="617133"/>
    <lineage>
        <taxon>Bacteria</taxon>
        <taxon>Pseudomonadati</taxon>
        <taxon>Pseudomonadota</taxon>
        <taxon>Gammaproteobacteria</taxon>
        <taxon>Vibrionales</taxon>
        <taxon>Vibrionaceae</taxon>
        <taxon>Vibrio</taxon>
    </lineage>
</organism>
<dbReference type="RefSeq" id="WP_017045504.1">
    <property type="nucleotide sequence ID" value="NZ_AJYS02000188.1"/>
</dbReference>
<accession>A0A853R662</accession>
<feature type="transmembrane region" description="Helical" evidence="1">
    <location>
        <begin position="68"/>
        <end position="95"/>
    </location>
</feature>
<evidence type="ECO:0000256" key="1">
    <source>
        <dbReference type="SAM" id="Phobius"/>
    </source>
</evidence>
<keyword evidence="1" id="KW-0472">Membrane</keyword>
<dbReference type="EMBL" id="AJYS02000188">
    <property type="protein sequence ID" value="OEE36154.1"/>
    <property type="molecule type" value="Genomic_DNA"/>
</dbReference>
<keyword evidence="1" id="KW-0812">Transmembrane</keyword>
<dbReference type="AlphaFoldDB" id="A0A853R662"/>
<protein>
    <submittedName>
        <fullName evidence="2">Uncharacterized protein</fullName>
    </submittedName>
</protein>
<keyword evidence="1" id="KW-1133">Transmembrane helix</keyword>
<feature type="transmembrane region" description="Helical" evidence="1">
    <location>
        <begin position="101"/>
        <end position="123"/>
    </location>
</feature>
<evidence type="ECO:0000313" key="3">
    <source>
        <dbReference type="Proteomes" id="UP000094808"/>
    </source>
</evidence>